<evidence type="ECO:0000313" key="15">
    <source>
        <dbReference type="EMBL" id="KYC51405.1"/>
    </source>
</evidence>
<comment type="caution">
    <text evidence="13">The sequence shown here is derived from an EMBL/GenBank/DDBJ whole genome shotgun (WGS) entry which is preliminary data.</text>
</comment>
<evidence type="ECO:0000256" key="10">
    <source>
        <dbReference type="ARBA" id="ARBA00032163"/>
    </source>
</evidence>
<dbReference type="GO" id="GO:0043022">
    <property type="term" value="F:ribosome binding"/>
    <property type="evidence" value="ECO:0007669"/>
    <property type="project" value="InterPro"/>
</dbReference>
<dbReference type="EMBL" id="LNGF01000001">
    <property type="protein sequence ID" value="KYC48757.1"/>
    <property type="molecule type" value="Genomic_DNA"/>
</dbReference>
<dbReference type="InterPro" id="IPR019769">
    <property type="entry name" value="Trans_elong_IF5A_hypusine_site"/>
</dbReference>
<dbReference type="GO" id="GO:0045905">
    <property type="term" value="P:positive regulation of translational termination"/>
    <property type="evidence" value="ECO:0007669"/>
    <property type="project" value="InterPro"/>
</dbReference>
<keyword evidence="6 11" id="KW-0396">Initiation factor</keyword>
<keyword evidence="7 11" id="KW-0648">Protein biosynthesis</keyword>
<proteinExistence type="inferred from homology"/>
<dbReference type="Gene3D" id="2.30.30.30">
    <property type="match status" value="1"/>
</dbReference>
<feature type="domain" description="Translation initiation factor 5A C-terminal" evidence="12">
    <location>
        <begin position="70"/>
        <end position="130"/>
    </location>
</feature>
<evidence type="ECO:0000313" key="16">
    <source>
        <dbReference type="Proteomes" id="UP000091929"/>
    </source>
</evidence>
<protein>
    <recommendedName>
        <fullName evidence="4 11">Translation initiation factor 5A</fullName>
    </recommendedName>
    <alternativeName>
        <fullName evidence="10 11">Hypusine-containing protein</fullName>
    </alternativeName>
    <alternativeName>
        <fullName evidence="9 11">eIF-5A</fullName>
    </alternativeName>
</protein>
<sequence>MGDKKQVEVRTLREGGFILIDDEPCKIIKIQTSSPGKHGSAKARIEAFGVYDDKRRTVVKPTSDKVFVPIIDKKSGLVNAVMGEKIQLMDMESYETFEIPLPSEFSAEELEGKEVEYHETMGRIKIARIKG</sequence>
<feature type="modified residue" description="Hypusine" evidence="11">
    <location>
        <position position="37"/>
    </location>
</feature>
<dbReference type="GO" id="GO:0045901">
    <property type="term" value="P:positive regulation of translational elongation"/>
    <property type="evidence" value="ECO:0007669"/>
    <property type="project" value="InterPro"/>
</dbReference>
<dbReference type="Pfam" id="PF21485">
    <property type="entry name" value="IF5A-like_N"/>
    <property type="match status" value="1"/>
</dbReference>
<dbReference type="GO" id="GO:0005737">
    <property type="term" value="C:cytoplasm"/>
    <property type="evidence" value="ECO:0007669"/>
    <property type="project" value="UniProtKB-SubCell"/>
</dbReference>
<comment type="similarity">
    <text evidence="3 11">Belongs to the eIF-5A family.</text>
</comment>
<evidence type="ECO:0000256" key="3">
    <source>
        <dbReference type="ARBA" id="ARBA00006016"/>
    </source>
</evidence>
<dbReference type="PROSITE" id="PS00302">
    <property type="entry name" value="IF5A_HYPUSINE"/>
    <property type="match status" value="1"/>
</dbReference>
<accession>A0A150IN80</accession>
<dbReference type="PATRIC" id="fig|1706437.3.peg.68"/>
<dbReference type="PATRIC" id="fig|1706438.3.peg.67"/>
<evidence type="ECO:0000256" key="8">
    <source>
        <dbReference type="ARBA" id="ARBA00023071"/>
    </source>
</evidence>
<dbReference type="NCBIfam" id="NF003076">
    <property type="entry name" value="PRK03999.1"/>
    <property type="match status" value="1"/>
</dbReference>
<dbReference type="InterPro" id="IPR008991">
    <property type="entry name" value="Translation_prot_SH3-like_sf"/>
</dbReference>
<evidence type="ECO:0000256" key="11">
    <source>
        <dbReference type="HAMAP-Rule" id="MF_00085"/>
    </source>
</evidence>
<reference evidence="16 17" key="1">
    <citation type="journal article" date="2016" name="ISME J.">
        <title>Chasing the elusive Euryarchaeota class WSA2: genomes reveal a uniquely fastidious methyl-reducing methanogen.</title>
        <authorList>
            <person name="Nobu M.K."/>
            <person name="Narihiro T."/>
            <person name="Kuroda K."/>
            <person name="Mei R."/>
            <person name="Liu W.T."/>
        </authorList>
    </citation>
    <scope>NUCLEOTIDE SEQUENCE [LARGE SCALE GENOMIC DNA]</scope>
    <source>
        <strain evidence="13">B03fssc0709_Meth_Bin005</strain>
        <strain evidence="14">B15fssc0709_Meth_Bin003</strain>
        <strain evidence="15">BMIXfssc0709_Meth_Bin006</strain>
    </source>
</reference>
<dbReference type="AlphaFoldDB" id="A0A150IN80"/>
<comment type="subcellular location">
    <subcellularLocation>
        <location evidence="2 11">Cytoplasm</location>
    </subcellularLocation>
</comment>
<dbReference type="Proteomes" id="UP000092403">
    <property type="component" value="Unassembled WGS sequence"/>
</dbReference>
<evidence type="ECO:0000313" key="14">
    <source>
        <dbReference type="EMBL" id="KYC48757.1"/>
    </source>
</evidence>
<accession>A0A150IUT5</accession>
<evidence type="ECO:0000256" key="9">
    <source>
        <dbReference type="ARBA" id="ARBA00032030"/>
    </source>
</evidence>
<dbReference type="Proteomes" id="UP000091929">
    <property type="component" value="Unassembled WGS sequence"/>
</dbReference>
<dbReference type="SUPFAM" id="SSF50104">
    <property type="entry name" value="Translation proteins SH3-like domain"/>
    <property type="match status" value="1"/>
</dbReference>
<evidence type="ECO:0000313" key="13">
    <source>
        <dbReference type="EMBL" id="KYC46124.1"/>
    </source>
</evidence>
<evidence type="ECO:0000256" key="7">
    <source>
        <dbReference type="ARBA" id="ARBA00022917"/>
    </source>
</evidence>
<evidence type="ECO:0000259" key="12">
    <source>
        <dbReference type="SMART" id="SM01376"/>
    </source>
</evidence>
<dbReference type="InterPro" id="IPR001884">
    <property type="entry name" value="IF5A-like"/>
</dbReference>
<dbReference type="GO" id="GO:0003743">
    <property type="term" value="F:translation initiation factor activity"/>
    <property type="evidence" value="ECO:0007669"/>
    <property type="project" value="UniProtKB-UniRule"/>
</dbReference>
<dbReference type="InterPro" id="IPR020189">
    <property type="entry name" value="IF5A_C"/>
</dbReference>
<keyword evidence="8 11" id="KW-0385">Hypusine</keyword>
<evidence type="ECO:0000256" key="5">
    <source>
        <dbReference type="ARBA" id="ARBA00022490"/>
    </source>
</evidence>
<keyword evidence="5 11" id="KW-0963">Cytoplasm</keyword>
<organism evidence="13 17">
    <name type="scientific">Candidatus Methanofastidiosum methylothiophilum</name>
    <dbReference type="NCBI Taxonomy" id="1705564"/>
    <lineage>
        <taxon>Archaea</taxon>
        <taxon>Methanobacteriati</taxon>
        <taxon>Methanobacteriota</taxon>
        <taxon>Stenosarchaea group</taxon>
        <taxon>Candidatus Methanofastidiosia</taxon>
        <taxon>Candidatus Methanofastidiosales</taxon>
        <taxon>Candidatus Methanofastidiosaceae</taxon>
        <taxon>Candidatus Methanofastidiosum</taxon>
    </lineage>
</organism>
<dbReference type="PATRIC" id="fig|1706436.3.peg.226"/>
<dbReference type="Proteomes" id="UP000092401">
    <property type="component" value="Unassembled WGS sequence"/>
</dbReference>
<dbReference type="SMART" id="SM01376">
    <property type="entry name" value="eIF-5a"/>
    <property type="match status" value="1"/>
</dbReference>
<dbReference type="EMBL" id="LNJC01000001">
    <property type="protein sequence ID" value="KYC51405.1"/>
    <property type="molecule type" value="Genomic_DNA"/>
</dbReference>
<evidence type="ECO:0000256" key="4">
    <source>
        <dbReference type="ARBA" id="ARBA00016327"/>
    </source>
</evidence>
<dbReference type="PIRSF" id="PIRSF003025">
    <property type="entry name" value="eIF5A"/>
    <property type="match status" value="1"/>
</dbReference>
<dbReference type="SUPFAM" id="SSF50249">
    <property type="entry name" value="Nucleic acid-binding proteins"/>
    <property type="match status" value="1"/>
</dbReference>
<dbReference type="CDD" id="cd04467">
    <property type="entry name" value="S1_aIF5A"/>
    <property type="match status" value="1"/>
</dbReference>
<dbReference type="GO" id="GO:0003723">
    <property type="term" value="F:RNA binding"/>
    <property type="evidence" value="ECO:0007669"/>
    <property type="project" value="InterPro"/>
</dbReference>
<dbReference type="InterPro" id="IPR022847">
    <property type="entry name" value="Transl_elong_IF5A_arc"/>
</dbReference>
<evidence type="ECO:0000256" key="6">
    <source>
        <dbReference type="ARBA" id="ARBA00022540"/>
    </source>
</evidence>
<gene>
    <name evidence="11 13" type="primary">eif5a</name>
    <name evidence="13" type="ORF">APG10_00227</name>
    <name evidence="14" type="ORF">APG11_00068</name>
    <name evidence="15" type="ORF">APG12_00067</name>
</gene>
<dbReference type="InterPro" id="IPR012340">
    <property type="entry name" value="NA-bd_OB-fold"/>
</dbReference>
<dbReference type="EMBL" id="LNGE01000004">
    <property type="protein sequence ID" value="KYC46124.1"/>
    <property type="molecule type" value="Genomic_DNA"/>
</dbReference>
<evidence type="ECO:0000256" key="1">
    <source>
        <dbReference type="ARBA" id="ARBA00003980"/>
    </source>
</evidence>
<dbReference type="Gene3D" id="2.40.50.140">
    <property type="entry name" value="Nucleic acid-binding proteins"/>
    <property type="match status" value="1"/>
</dbReference>
<dbReference type="InterPro" id="IPR014722">
    <property type="entry name" value="Rib_uL2_dom2"/>
</dbReference>
<dbReference type="PANTHER" id="PTHR11673">
    <property type="entry name" value="TRANSLATION INITIATION FACTOR 5A FAMILY MEMBER"/>
    <property type="match status" value="1"/>
</dbReference>
<accession>A0A150J2S3</accession>
<name>A0A150IN80_9EURY</name>
<evidence type="ECO:0000256" key="2">
    <source>
        <dbReference type="ARBA" id="ARBA00004496"/>
    </source>
</evidence>
<dbReference type="HAMAP" id="MF_00085">
    <property type="entry name" value="eIF_5A"/>
    <property type="match status" value="1"/>
</dbReference>
<dbReference type="GO" id="GO:0003746">
    <property type="term" value="F:translation elongation factor activity"/>
    <property type="evidence" value="ECO:0007669"/>
    <property type="project" value="InterPro"/>
</dbReference>
<evidence type="ECO:0000313" key="17">
    <source>
        <dbReference type="Proteomes" id="UP000092401"/>
    </source>
</evidence>
<comment type="function">
    <text evidence="1 11">Functions by promoting the formation of the first peptide bond.</text>
</comment>
<dbReference type="InterPro" id="IPR048670">
    <property type="entry name" value="IF5A-like_N"/>
</dbReference>
<dbReference type="NCBIfam" id="TIGR00037">
    <property type="entry name" value="eIF_5A"/>
    <property type="match status" value="1"/>
</dbReference>